<evidence type="ECO:0000313" key="1">
    <source>
        <dbReference type="EMBL" id="MFD0900370.1"/>
    </source>
</evidence>
<reference evidence="2" key="1">
    <citation type="journal article" date="2019" name="Int. J. Syst. Evol. Microbiol.">
        <title>The Global Catalogue of Microorganisms (GCM) 10K type strain sequencing project: providing services to taxonomists for standard genome sequencing and annotation.</title>
        <authorList>
            <consortium name="The Broad Institute Genomics Platform"/>
            <consortium name="The Broad Institute Genome Sequencing Center for Infectious Disease"/>
            <person name="Wu L."/>
            <person name="Ma J."/>
        </authorList>
    </citation>
    <scope>NUCLEOTIDE SEQUENCE [LARGE SCALE GENOMIC DNA]</scope>
    <source>
        <strain evidence="2">JCM 31202</strain>
    </source>
</reference>
<keyword evidence="2" id="KW-1185">Reference proteome</keyword>
<accession>A0ABW3EKV8</accession>
<dbReference type="Pfam" id="PF13671">
    <property type="entry name" value="AAA_33"/>
    <property type="match status" value="1"/>
</dbReference>
<dbReference type="RefSeq" id="WP_378297437.1">
    <property type="nucleotide sequence ID" value="NZ_JBHTJA010000010.1"/>
</dbReference>
<name>A0ABW3EKV8_9ACTN</name>
<gene>
    <name evidence="1" type="ORF">ACFQ11_08200</name>
</gene>
<proteinExistence type="predicted"/>
<sequence>MVHFDVDRTELARRLAERNRRADALTVTESALDDFIARFEPPAR</sequence>
<organism evidence="1 2">
    <name type="scientific">Actinomadura sediminis</name>
    <dbReference type="NCBI Taxonomy" id="1038904"/>
    <lineage>
        <taxon>Bacteria</taxon>
        <taxon>Bacillati</taxon>
        <taxon>Actinomycetota</taxon>
        <taxon>Actinomycetes</taxon>
        <taxon>Streptosporangiales</taxon>
        <taxon>Thermomonosporaceae</taxon>
        <taxon>Actinomadura</taxon>
    </lineage>
</organism>
<dbReference type="Proteomes" id="UP001596972">
    <property type="component" value="Unassembled WGS sequence"/>
</dbReference>
<comment type="caution">
    <text evidence="1">The sequence shown here is derived from an EMBL/GenBank/DDBJ whole genome shotgun (WGS) entry which is preliminary data.</text>
</comment>
<dbReference type="EMBL" id="JBHTJA010000010">
    <property type="protein sequence ID" value="MFD0900370.1"/>
    <property type="molecule type" value="Genomic_DNA"/>
</dbReference>
<evidence type="ECO:0000313" key="2">
    <source>
        <dbReference type="Proteomes" id="UP001596972"/>
    </source>
</evidence>
<protein>
    <submittedName>
        <fullName evidence="1">AAA family ATPase</fullName>
    </submittedName>
</protein>